<dbReference type="Proteomes" id="UP001177595">
    <property type="component" value="Plasmid paPv1"/>
</dbReference>
<name>A0AA95GUS1_9GAMM</name>
<dbReference type="SUPFAM" id="SSF46689">
    <property type="entry name" value="Homeodomain-like"/>
    <property type="match status" value="1"/>
</dbReference>
<gene>
    <name evidence="2" type="ORF">QE210_17490</name>
</gene>
<geneLocation type="plasmid" evidence="2 3">
    <name>paPv1</name>
</geneLocation>
<evidence type="ECO:0000259" key="1">
    <source>
        <dbReference type="Pfam" id="PF13936"/>
    </source>
</evidence>
<feature type="domain" description="Transposase IS30-like HTH" evidence="1">
    <location>
        <begin position="2"/>
        <end position="45"/>
    </location>
</feature>
<reference evidence="2" key="1">
    <citation type="submission" date="2023-04" db="EMBL/GenBank/DDBJ databases">
        <title>Genome dynamics across the evolutionary transition to endosymbiosis.</title>
        <authorList>
            <person name="Siozios S."/>
            <person name="Nadal-Jimenez P."/>
            <person name="Azagi T."/>
            <person name="Sprong H."/>
            <person name="Frost C.L."/>
            <person name="Parratt S.R."/>
            <person name="Taylor G."/>
            <person name="Brettell L."/>
            <person name="Lew K.C."/>
            <person name="Croft L."/>
            <person name="King K.C."/>
            <person name="Brockhurst M.A."/>
            <person name="Hypsa V."/>
            <person name="Novakova E."/>
            <person name="Darby A.C."/>
            <person name="Hurst G.D.D."/>
        </authorList>
    </citation>
    <scope>NUCLEOTIDE SEQUENCE</scope>
    <source>
        <strain evidence="2">APv</strain>
        <plasmid evidence="2">paPv1</plasmid>
    </source>
</reference>
<keyword evidence="2" id="KW-0614">Plasmid</keyword>
<sequence>MKGKHLNLHERFYIEKRIIDGVTQATIARELELSRSTVSRELKRNTDPAFNRLYSCRRADTLAKTRRMNTSTRNKFHQQTTETQAFIRTRVSHRHIKF</sequence>
<proteinExistence type="predicted"/>
<evidence type="ECO:0000313" key="3">
    <source>
        <dbReference type="Proteomes" id="UP001177595"/>
    </source>
</evidence>
<accession>A0AA95GUS1</accession>
<protein>
    <submittedName>
        <fullName evidence="2">Helix-turn-helix domain-containing protein</fullName>
    </submittedName>
</protein>
<dbReference type="AlphaFoldDB" id="A0AA95GUS1"/>
<dbReference type="Pfam" id="PF13936">
    <property type="entry name" value="HTH_38"/>
    <property type="match status" value="1"/>
</dbReference>
<dbReference type="Gene3D" id="1.10.10.60">
    <property type="entry name" value="Homeodomain-like"/>
    <property type="match status" value="1"/>
</dbReference>
<organism evidence="2 3">
    <name type="scientific">Arsenophonus nasoniae</name>
    <name type="common">son-killer infecting Nasonia vitripennis</name>
    <dbReference type="NCBI Taxonomy" id="638"/>
    <lineage>
        <taxon>Bacteria</taxon>
        <taxon>Pseudomonadati</taxon>
        <taxon>Pseudomonadota</taxon>
        <taxon>Gammaproteobacteria</taxon>
        <taxon>Enterobacterales</taxon>
        <taxon>Morganellaceae</taxon>
        <taxon>Arsenophonus</taxon>
    </lineage>
</organism>
<dbReference type="InterPro" id="IPR009057">
    <property type="entry name" value="Homeodomain-like_sf"/>
</dbReference>
<dbReference type="EMBL" id="CP123505">
    <property type="protein sequence ID" value="WGM03334.1"/>
    <property type="molecule type" value="Genomic_DNA"/>
</dbReference>
<dbReference type="RefSeq" id="WP_280626489.1">
    <property type="nucleotide sequence ID" value="NZ_CP123505.1"/>
</dbReference>
<evidence type="ECO:0000313" key="2">
    <source>
        <dbReference type="EMBL" id="WGM03334.1"/>
    </source>
</evidence>
<dbReference type="InterPro" id="IPR025246">
    <property type="entry name" value="IS30-like_HTH"/>
</dbReference>